<evidence type="ECO:0000256" key="2">
    <source>
        <dbReference type="ARBA" id="ARBA00023242"/>
    </source>
</evidence>
<dbReference type="SUPFAM" id="SSF56672">
    <property type="entry name" value="DNA/RNA polymerases"/>
    <property type="match status" value="1"/>
</dbReference>
<dbReference type="EMBL" id="HG690568">
    <property type="protein sequence ID" value="CDI74846.1"/>
    <property type="molecule type" value="Genomic_DNA"/>
</dbReference>
<dbReference type="GO" id="GO:0003676">
    <property type="term" value="F:nucleic acid binding"/>
    <property type="evidence" value="ECO:0007669"/>
    <property type="project" value="InterPro"/>
</dbReference>
<dbReference type="CDD" id="cd00024">
    <property type="entry name" value="CD_CSD"/>
    <property type="match status" value="1"/>
</dbReference>
<dbReference type="Gene3D" id="2.40.50.40">
    <property type="match status" value="1"/>
</dbReference>
<proteinExistence type="predicted"/>
<keyword evidence="2" id="KW-0539">Nucleus</keyword>
<keyword evidence="8" id="KW-1185">Reference proteome</keyword>
<evidence type="ECO:0000259" key="6">
    <source>
        <dbReference type="PROSITE" id="PS50994"/>
    </source>
</evidence>
<dbReference type="InterPro" id="IPR041588">
    <property type="entry name" value="Integrase_H2C2"/>
</dbReference>
<dbReference type="Proteomes" id="UP000018201">
    <property type="component" value="Unassembled WGS sequence"/>
</dbReference>
<dbReference type="PROSITE" id="PS50878">
    <property type="entry name" value="RT_POL"/>
    <property type="match status" value="1"/>
</dbReference>
<reference evidence="7" key="1">
    <citation type="submission" date="2013-10" db="EMBL/GenBank/DDBJ databases">
        <title>Genomic analysis of the causative agents of coccidiosis in chickens.</title>
        <authorList>
            <person name="Reid A.J."/>
            <person name="Blake D."/>
            <person name="Billington K."/>
            <person name="Browne H."/>
            <person name="Dunn M."/>
            <person name="Hung S."/>
            <person name="Kawahara F."/>
            <person name="Miranda-Saavedra D."/>
            <person name="Mourier T."/>
            <person name="Nagra H."/>
            <person name="Otto T.D."/>
            <person name="Rawlings N."/>
            <person name="Sanchez A."/>
            <person name="Sanders M."/>
            <person name="Subramaniam C."/>
            <person name="Tay Y."/>
            <person name="Dear P."/>
            <person name="Doerig C."/>
            <person name="Gruber A."/>
            <person name="Parkinson J."/>
            <person name="Shirley M."/>
            <person name="Wan K.L."/>
            <person name="Berriman M."/>
            <person name="Tomley F."/>
            <person name="Pain A."/>
        </authorList>
    </citation>
    <scope>NUCLEOTIDE SEQUENCE [LARGE SCALE GENOMIC DNA]</scope>
    <source>
        <strain evidence="7">Houghton</strain>
    </source>
</reference>
<dbReference type="InterPro" id="IPR000477">
    <property type="entry name" value="RT_dom"/>
</dbReference>
<dbReference type="InterPro" id="IPR000953">
    <property type="entry name" value="Chromo/chromo_shadow_dom"/>
</dbReference>
<dbReference type="SMART" id="SM00298">
    <property type="entry name" value="CHROMO"/>
    <property type="match status" value="1"/>
</dbReference>
<reference evidence="7" key="2">
    <citation type="submission" date="2013-10" db="EMBL/GenBank/DDBJ databases">
        <authorList>
            <person name="Aslett M."/>
        </authorList>
    </citation>
    <scope>NUCLEOTIDE SEQUENCE [LARGE SCALE GENOMIC DNA]</scope>
    <source>
        <strain evidence="7">Houghton</strain>
    </source>
</reference>
<feature type="domain" description="Integrase catalytic" evidence="6">
    <location>
        <begin position="391"/>
        <end position="554"/>
    </location>
</feature>
<feature type="domain" description="Reverse transcriptase" evidence="5">
    <location>
        <begin position="1"/>
        <end position="82"/>
    </location>
</feature>
<dbReference type="Gene3D" id="3.30.70.270">
    <property type="match status" value="2"/>
</dbReference>
<evidence type="ECO:0000256" key="1">
    <source>
        <dbReference type="ARBA" id="ARBA00004123"/>
    </source>
</evidence>
<dbReference type="InterPro" id="IPR041577">
    <property type="entry name" value="RT_RNaseH_2"/>
</dbReference>
<feature type="domain" description="Chromo" evidence="4">
    <location>
        <begin position="583"/>
        <end position="640"/>
    </location>
</feature>
<evidence type="ECO:0000313" key="8">
    <source>
        <dbReference type="Proteomes" id="UP000018201"/>
    </source>
</evidence>
<dbReference type="PROSITE" id="PS50994">
    <property type="entry name" value="INTEGRASE"/>
    <property type="match status" value="1"/>
</dbReference>
<dbReference type="PANTHER" id="PTHR37984">
    <property type="entry name" value="PROTEIN CBG26694"/>
    <property type="match status" value="1"/>
</dbReference>
<dbReference type="OrthoDB" id="2013610at2759"/>
<dbReference type="InterPro" id="IPR023780">
    <property type="entry name" value="Chromo_domain"/>
</dbReference>
<keyword evidence="3" id="KW-0511">Multifunctional enzyme</keyword>
<dbReference type="CDD" id="cd01647">
    <property type="entry name" value="RT_LTR"/>
    <property type="match status" value="1"/>
</dbReference>
<dbReference type="Pfam" id="PF17921">
    <property type="entry name" value="Integrase_H2C2"/>
    <property type="match status" value="1"/>
</dbReference>
<dbReference type="GO" id="GO:0015074">
    <property type="term" value="P:DNA integration"/>
    <property type="evidence" value="ECO:0007669"/>
    <property type="project" value="InterPro"/>
</dbReference>
<dbReference type="GO" id="GO:0003824">
    <property type="term" value="F:catalytic activity"/>
    <property type="evidence" value="ECO:0007669"/>
    <property type="project" value="UniProtKB-KW"/>
</dbReference>
<dbReference type="InterPro" id="IPR043128">
    <property type="entry name" value="Rev_trsase/Diguanyl_cyclase"/>
</dbReference>
<dbReference type="GO" id="GO:0005634">
    <property type="term" value="C:nucleus"/>
    <property type="evidence" value="ECO:0007669"/>
    <property type="project" value="UniProtKB-SubCell"/>
</dbReference>
<dbReference type="InterPro" id="IPR036397">
    <property type="entry name" value="RNaseH_sf"/>
</dbReference>
<dbReference type="Gene3D" id="3.10.20.370">
    <property type="match status" value="1"/>
</dbReference>
<dbReference type="SUPFAM" id="SSF53098">
    <property type="entry name" value="Ribonuclease H-like"/>
    <property type="match status" value="1"/>
</dbReference>
<dbReference type="PROSITE" id="PS00598">
    <property type="entry name" value="CHROMO_1"/>
    <property type="match status" value="1"/>
</dbReference>
<dbReference type="Gene3D" id="1.10.340.70">
    <property type="match status" value="1"/>
</dbReference>
<dbReference type="FunFam" id="3.30.420.10:FF:000032">
    <property type="entry name" value="Retrovirus-related Pol polyprotein from transposon 297-like Protein"/>
    <property type="match status" value="1"/>
</dbReference>
<dbReference type="InterPro" id="IPR016197">
    <property type="entry name" value="Chromo-like_dom_sf"/>
</dbReference>
<organism evidence="7 8">
    <name type="scientific">Eimeria praecox</name>
    <dbReference type="NCBI Taxonomy" id="51316"/>
    <lineage>
        <taxon>Eukaryota</taxon>
        <taxon>Sar</taxon>
        <taxon>Alveolata</taxon>
        <taxon>Apicomplexa</taxon>
        <taxon>Conoidasida</taxon>
        <taxon>Coccidia</taxon>
        <taxon>Eucoccidiorida</taxon>
        <taxon>Eimeriorina</taxon>
        <taxon>Eimeriidae</taxon>
        <taxon>Eimeria</taxon>
    </lineage>
</organism>
<protein>
    <submittedName>
        <fullName evidence="7">OSIGBa0102B11.2 protein, related</fullName>
    </submittedName>
</protein>
<evidence type="ECO:0000256" key="3">
    <source>
        <dbReference type="ARBA" id="ARBA00023268"/>
    </source>
</evidence>
<dbReference type="VEuPathDB" id="ToxoDB:EPH_0017240"/>
<dbReference type="SUPFAM" id="SSF54160">
    <property type="entry name" value="Chromo domain-like"/>
    <property type="match status" value="1"/>
</dbReference>
<dbReference type="InterPro" id="IPR023779">
    <property type="entry name" value="Chromodomain_CS"/>
</dbReference>
<evidence type="ECO:0000259" key="5">
    <source>
        <dbReference type="PROSITE" id="PS50878"/>
    </source>
</evidence>
<dbReference type="FunFam" id="3.30.70.270:FF:000020">
    <property type="entry name" value="Transposon Tf2-6 polyprotein-like Protein"/>
    <property type="match status" value="1"/>
</dbReference>
<dbReference type="PANTHER" id="PTHR37984:SF5">
    <property type="entry name" value="PROTEIN NYNRIN-LIKE"/>
    <property type="match status" value="1"/>
</dbReference>
<dbReference type="AlphaFoldDB" id="U6G3P7"/>
<name>U6G3P7_9EIME</name>
<dbReference type="InterPro" id="IPR043502">
    <property type="entry name" value="DNA/RNA_pol_sf"/>
</dbReference>
<evidence type="ECO:0000259" key="4">
    <source>
        <dbReference type="PROSITE" id="PS50013"/>
    </source>
</evidence>
<evidence type="ECO:0000313" key="7">
    <source>
        <dbReference type="EMBL" id="CDI74846.1"/>
    </source>
</evidence>
<dbReference type="Gene3D" id="3.30.420.10">
    <property type="entry name" value="Ribonuclease H-like superfamily/Ribonuclease H"/>
    <property type="match status" value="1"/>
</dbReference>
<gene>
    <name evidence="7" type="ORF">EPH_0017240</name>
</gene>
<dbReference type="Pfam" id="PF00078">
    <property type="entry name" value="RVT_1"/>
    <property type="match status" value="1"/>
</dbReference>
<dbReference type="PROSITE" id="PS50013">
    <property type="entry name" value="CHROMO_2"/>
    <property type="match status" value="1"/>
</dbReference>
<dbReference type="InterPro" id="IPR012337">
    <property type="entry name" value="RNaseH-like_sf"/>
</dbReference>
<dbReference type="Pfam" id="PF00385">
    <property type="entry name" value="Chromo"/>
    <property type="match status" value="1"/>
</dbReference>
<dbReference type="InterPro" id="IPR001584">
    <property type="entry name" value="Integrase_cat-core"/>
</dbReference>
<sequence>MPFGLKGAPGTFQANINAYSQPLLGHGVIAYLDDVLIYSADLPAHVVLLRKVLSTFLTNQFYPKIRKCQFARQELTYLGYTISAEGIKPATDKIEAIRVWPEVVENETQVRQFLCTVNYCRMFMGPDYADISRPLVTLIRKDTPFHWTDAQTQAVRQLKRRLIDYTTLQVPDTSKPFELYTDAPGYAIGGVLEQAGEPIGFLSQAMTPVQQKYSIYDQELLALVTALDKWSHRLRVAKANESSPDDTEPSAIPSVRPAVSATLDWPAAYAKCPVFRVPYNTAVQAAGATVQVEFRNRLLAFRFVPPFLSVCLHRLWRICVPQFPEFLTHILYNHHDHVTAEHRGQKRTFLSLSKLYYWPGVRTYTIAYVESCTQCRASKSLNQKPAVLLQQLIIPSRRSSHVSLDFITDLPLTTTGHDSILVLVDSLSKMAHFVPAKKTFTAVDTVDVLADRLIRYHGLPEVLMPDRDPGFQSDLWQQLCARFNIKRALSSSYHPQSDGQTERVNRTLEQMLRTHIQSDEREWERLLPALELAYNTASHSSTELSPFEVFVPDRPRAPAQEPQEAVVEWPPTRVAAGNPTDQYEVDYIMDQPGSGDEAYYLVKWRDFPEDKATWEPTSHLEGCPTLLRSWRRRQRNRGPP</sequence>
<dbReference type="InterPro" id="IPR050951">
    <property type="entry name" value="Retrovirus_Pol_polyprotein"/>
</dbReference>
<dbReference type="Pfam" id="PF17919">
    <property type="entry name" value="RT_RNaseH_2"/>
    <property type="match status" value="1"/>
</dbReference>
<comment type="subcellular location">
    <subcellularLocation>
        <location evidence="1">Nucleus</location>
    </subcellularLocation>
</comment>
<accession>U6G3P7</accession>